<name>A0ABR0N8P8_GOSAR</name>
<dbReference type="EMBL" id="JARKNE010000011">
    <property type="protein sequence ID" value="KAK5786968.1"/>
    <property type="molecule type" value="Genomic_DNA"/>
</dbReference>
<gene>
    <name evidence="1" type="ORF">PVK06_041618</name>
</gene>
<reference evidence="1 2" key="1">
    <citation type="submission" date="2023-03" db="EMBL/GenBank/DDBJ databases">
        <title>WGS of Gossypium arboreum.</title>
        <authorList>
            <person name="Yu D."/>
        </authorList>
    </citation>
    <scope>NUCLEOTIDE SEQUENCE [LARGE SCALE GENOMIC DNA]</scope>
    <source>
        <tissue evidence="1">Leaf</tissue>
    </source>
</reference>
<comment type="caution">
    <text evidence="1">The sequence shown here is derived from an EMBL/GenBank/DDBJ whole genome shotgun (WGS) entry which is preliminary data.</text>
</comment>
<proteinExistence type="predicted"/>
<evidence type="ECO:0000313" key="2">
    <source>
        <dbReference type="Proteomes" id="UP001358586"/>
    </source>
</evidence>
<accession>A0ABR0N8P8</accession>
<evidence type="ECO:0000313" key="1">
    <source>
        <dbReference type="EMBL" id="KAK5786968.1"/>
    </source>
</evidence>
<sequence length="73" mass="8637">MRLNGFFLLGKRIRVKLARYNGRRKLWRNALDLNEQEQSVETAQKAKGKERLENMVRGEMNAENRIVQGYVED</sequence>
<organism evidence="1 2">
    <name type="scientific">Gossypium arboreum</name>
    <name type="common">Tree cotton</name>
    <name type="synonym">Gossypium nanking</name>
    <dbReference type="NCBI Taxonomy" id="29729"/>
    <lineage>
        <taxon>Eukaryota</taxon>
        <taxon>Viridiplantae</taxon>
        <taxon>Streptophyta</taxon>
        <taxon>Embryophyta</taxon>
        <taxon>Tracheophyta</taxon>
        <taxon>Spermatophyta</taxon>
        <taxon>Magnoliopsida</taxon>
        <taxon>eudicotyledons</taxon>
        <taxon>Gunneridae</taxon>
        <taxon>Pentapetalae</taxon>
        <taxon>rosids</taxon>
        <taxon>malvids</taxon>
        <taxon>Malvales</taxon>
        <taxon>Malvaceae</taxon>
        <taxon>Malvoideae</taxon>
        <taxon>Gossypium</taxon>
    </lineage>
</organism>
<dbReference type="Proteomes" id="UP001358586">
    <property type="component" value="Chromosome 11"/>
</dbReference>
<keyword evidence="2" id="KW-1185">Reference proteome</keyword>
<protein>
    <submittedName>
        <fullName evidence="1">Uncharacterized protein</fullName>
    </submittedName>
</protein>